<dbReference type="InterPro" id="IPR003362">
    <property type="entry name" value="Bact_transf"/>
</dbReference>
<accession>A0A225E252</accession>
<comment type="similarity">
    <text evidence="1">Belongs to the bacterial sugar transferase family.</text>
</comment>
<dbReference type="EMBL" id="NIDE01000004">
    <property type="protein sequence ID" value="OWK43569.1"/>
    <property type="molecule type" value="Genomic_DNA"/>
</dbReference>
<dbReference type="Pfam" id="PF02397">
    <property type="entry name" value="Bac_transf"/>
    <property type="match status" value="1"/>
</dbReference>
<keyword evidence="6" id="KW-1185">Reference proteome</keyword>
<sequence>MNTAPMSKAPAPRTTGGNTGPVTTPRPALSRRHTAFQRPAPVPLPPSPPRVAERIKTALDYPLAAALLVAFAPVIALTMLAVRLTSRGPAVYSQARVGRGGRVFTIYKIRTMFHECESLTGPRWAIPGDPRVTPLGRVLRVLHLDELPQLWNVLRGDMAMIGPRPERPEICKQLRLTLPGYDFRHMVKPGITGFAQVHLPPDSNLQSVRNKVAYDRHYISRMGPGMDVYVYACTALKVLGLRRLYQRKPLKPADE</sequence>
<dbReference type="PANTHER" id="PTHR30576">
    <property type="entry name" value="COLANIC BIOSYNTHESIS UDP-GLUCOSE LIPID CARRIER TRANSFERASE"/>
    <property type="match status" value="1"/>
</dbReference>
<reference evidence="6" key="1">
    <citation type="submission" date="2017-06" db="EMBL/GenBank/DDBJ databases">
        <title>Genome analysis of Fimbriiglobus ruber SP5, the first member of the order Planctomycetales with confirmed chitinolytic capability.</title>
        <authorList>
            <person name="Ravin N.V."/>
            <person name="Rakitin A.L."/>
            <person name="Ivanova A.A."/>
            <person name="Beletsky A.V."/>
            <person name="Kulichevskaya I.S."/>
            <person name="Mardanov A.V."/>
            <person name="Dedysh S.N."/>
        </authorList>
    </citation>
    <scope>NUCLEOTIDE SEQUENCE [LARGE SCALE GENOMIC DNA]</scope>
    <source>
        <strain evidence="6">SP5</strain>
    </source>
</reference>
<feature type="transmembrane region" description="Helical" evidence="3">
    <location>
        <begin position="61"/>
        <end position="82"/>
    </location>
</feature>
<keyword evidence="3" id="KW-0812">Transmembrane</keyword>
<evidence type="ECO:0000313" key="6">
    <source>
        <dbReference type="Proteomes" id="UP000214646"/>
    </source>
</evidence>
<evidence type="ECO:0000256" key="3">
    <source>
        <dbReference type="SAM" id="Phobius"/>
    </source>
</evidence>
<evidence type="ECO:0000259" key="4">
    <source>
        <dbReference type="Pfam" id="PF02397"/>
    </source>
</evidence>
<evidence type="ECO:0000256" key="1">
    <source>
        <dbReference type="ARBA" id="ARBA00006464"/>
    </source>
</evidence>
<keyword evidence="5" id="KW-0808">Transferase</keyword>
<keyword evidence="3" id="KW-1133">Transmembrane helix</keyword>
<feature type="domain" description="Bacterial sugar transferase" evidence="4">
    <location>
        <begin position="56"/>
        <end position="239"/>
    </location>
</feature>
<dbReference type="RefSeq" id="WP_238602596.1">
    <property type="nucleotide sequence ID" value="NZ_NIDE01000004.1"/>
</dbReference>
<gene>
    <name evidence="5" type="ORF">FRUB_03168</name>
</gene>
<dbReference type="AlphaFoldDB" id="A0A225E252"/>
<evidence type="ECO:0000313" key="5">
    <source>
        <dbReference type="EMBL" id="OWK43569.1"/>
    </source>
</evidence>
<organism evidence="5 6">
    <name type="scientific">Fimbriiglobus ruber</name>
    <dbReference type="NCBI Taxonomy" id="1908690"/>
    <lineage>
        <taxon>Bacteria</taxon>
        <taxon>Pseudomonadati</taxon>
        <taxon>Planctomycetota</taxon>
        <taxon>Planctomycetia</taxon>
        <taxon>Gemmatales</taxon>
        <taxon>Gemmataceae</taxon>
        <taxon>Fimbriiglobus</taxon>
    </lineage>
</organism>
<dbReference type="GO" id="GO:0016780">
    <property type="term" value="F:phosphotransferase activity, for other substituted phosphate groups"/>
    <property type="evidence" value="ECO:0007669"/>
    <property type="project" value="TreeGrafter"/>
</dbReference>
<protein>
    <submittedName>
        <fullName evidence="5">Sugar transferase</fullName>
    </submittedName>
</protein>
<dbReference type="PANTHER" id="PTHR30576:SF0">
    <property type="entry name" value="UNDECAPRENYL-PHOSPHATE N-ACETYLGALACTOSAMINYL 1-PHOSPHATE TRANSFERASE-RELATED"/>
    <property type="match status" value="1"/>
</dbReference>
<feature type="region of interest" description="Disordered" evidence="2">
    <location>
        <begin position="1"/>
        <end position="48"/>
    </location>
</feature>
<comment type="caution">
    <text evidence="5">The sequence shown here is derived from an EMBL/GenBank/DDBJ whole genome shotgun (WGS) entry which is preliminary data.</text>
</comment>
<proteinExistence type="inferred from homology"/>
<keyword evidence="3" id="KW-0472">Membrane</keyword>
<feature type="compositionally biased region" description="Low complexity" evidence="2">
    <location>
        <begin position="12"/>
        <end position="27"/>
    </location>
</feature>
<dbReference type="Proteomes" id="UP000214646">
    <property type="component" value="Unassembled WGS sequence"/>
</dbReference>
<name>A0A225E252_9BACT</name>
<evidence type="ECO:0000256" key="2">
    <source>
        <dbReference type="SAM" id="MobiDB-lite"/>
    </source>
</evidence>